<proteinExistence type="predicted"/>
<sequence length="41" mass="4614">MNVEIKPTEKVVVMGLDERSLDAMAWCAATFGINRLFWVDG</sequence>
<evidence type="ECO:0000313" key="1">
    <source>
        <dbReference type="EMBL" id="GAG00409.1"/>
    </source>
</evidence>
<accession>X0U3Q2</accession>
<comment type="caution">
    <text evidence="1">The sequence shown here is derived from an EMBL/GenBank/DDBJ whole genome shotgun (WGS) entry which is preliminary data.</text>
</comment>
<protein>
    <submittedName>
        <fullName evidence="1">Uncharacterized protein</fullName>
    </submittedName>
</protein>
<dbReference type="AlphaFoldDB" id="X0U3Q2"/>
<dbReference type="EMBL" id="BARS01026370">
    <property type="protein sequence ID" value="GAG00409.1"/>
    <property type="molecule type" value="Genomic_DNA"/>
</dbReference>
<reference evidence="1" key="1">
    <citation type="journal article" date="2014" name="Front. Microbiol.">
        <title>High frequency of phylogenetically diverse reductive dehalogenase-homologous genes in deep subseafloor sedimentary metagenomes.</title>
        <authorList>
            <person name="Kawai M."/>
            <person name="Futagami T."/>
            <person name="Toyoda A."/>
            <person name="Takaki Y."/>
            <person name="Nishi S."/>
            <person name="Hori S."/>
            <person name="Arai W."/>
            <person name="Tsubouchi T."/>
            <person name="Morono Y."/>
            <person name="Uchiyama I."/>
            <person name="Ito T."/>
            <person name="Fujiyama A."/>
            <person name="Inagaki F."/>
            <person name="Takami H."/>
        </authorList>
    </citation>
    <scope>NUCLEOTIDE SEQUENCE</scope>
    <source>
        <strain evidence="1">Expedition CK06-06</strain>
    </source>
</reference>
<feature type="non-terminal residue" evidence="1">
    <location>
        <position position="41"/>
    </location>
</feature>
<organism evidence="1">
    <name type="scientific">marine sediment metagenome</name>
    <dbReference type="NCBI Taxonomy" id="412755"/>
    <lineage>
        <taxon>unclassified sequences</taxon>
        <taxon>metagenomes</taxon>
        <taxon>ecological metagenomes</taxon>
    </lineage>
</organism>
<name>X0U3Q2_9ZZZZ</name>
<gene>
    <name evidence="1" type="ORF">S01H1_41566</name>
</gene>